<proteinExistence type="predicted"/>
<dbReference type="SUPFAM" id="SSF55486">
    <property type="entry name" value="Metalloproteases ('zincins'), catalytic domain"/>
    <property type="match status" value="1"/>
</dbReference>
<protein>
    <recommendedName>
        <fullName evidence="5">Peptidase M1 membrane alanine aminopeptidase domain-containing protein</fullName>
    </recommendedName>
</protein>
<comment type="caution">
    <text evidence="6">The sequence shown here is derived from an EMBL/GenBank/DDBJ whole genome shotgun (WGS) entry which is preliminary data.</text>
</comment>
<dbReference type="InterPro" id="IPR014782">
    <property type="entry name" value="Peptidase_M1_dom"/>
</dbReference>
<feature type="signal peptide" evidence="4">
    <location>
        <begin position="1"/>
        <end position="26"/>
    </location>
</feature>
<dbReference type="InterPro" id="IPR027268">
    <property type="entry name" value="Peptidase_M4/M1_CTD_sf"/>
</dbReference>
<evidence type="ECO:0000256" key="2">
    <source>
        <dbReference type="PIRSR" id="PIRSR634015-3"/>
    </source>
</evidence>
<feature type="chain" id="PRO_5040867697" description="Peptidase M1 membrane alanine aminopeptidase domain-containing protein" evidence="4">
    <location>
        <begin position="27"/>
        <end position="676"/>
    </location>
</feature>
<dbReference type="Gene3D" id="1.10.390.10">
    <property type="entry name" value="Neutral Protease Domain 2"/>
    <property type="match status" value="1"/>
</dbReference>
<sequence>MRLHPRLLTSVLVAALVPMLWGGAFAQQSPDQVPEHNLEAFEPVDLPAPNRYRDADGSPGRAYWQNAADYQIDVALDTARKRVTGTETITYTNNAPEALERLWVQLEQNYFKTGSRGNAAVPADARFGGFFEEAGYDLSNLRLRRGGETTTPDTLVDGTRMRVSLDEPLASGDSLQLSFDFAYTLPKDGADRHGWMEMEDGTVYQFAQWYPRMYVYDDVHGWNPLPYLGQGEYYLEYGTFNVNITVPRNMIVGGTGRLQNPDDVLTETQRERLAEARQSREPVMIIDSTEVGAPDTRPDGTGRLTWRYEADRVRDFAWAASSAFIWDAARANAGDRTVLAQSLYPKEGLGTDQNPGWERSTAYTQHSVEFYSDFVAPYPYPNAINVAGRVQGMEYPQIVFCDVNSRGRSLFQVTDHEFGHTWFPMVVGSDERRWVWMDEGLNTFMNQYSALDFYGQGRVPPAKVMGGLSKYVTKQMGSPFGDQPIMTYADRIRDDALGFLAYLKPGYGLMVLREHVLGPERFDSAFKEYFDRWAYKHPKPADFFRTMEDVSGEDLDWFWRSWFYETDALDQAVDSVARGDTTMVTVSQNEQLMLPVTVQLTYEDGSTEQRRIPAEAFYTRDTNTLRVTDGPLQRIALDPNQILPDMNRGNNIWTPSDATESSSTGSSTESTSDSGR</sequence>
<evidence type="ECO:0000256" key="1">
    <source>
        <dbReference type="PIRSR" id="PIRSR634015-1"/>
    </source>
</evidence>
<keyword evidence="2" id="KW-0479">Metal-binding</keyword>
<dbReference type="EMBL" id="JANUAU010000006">
    <property type="protein sequence ID" value="MCS3678254.1"/>
    <property type="molecule type" value="Genomic_DNA"/>
</dbReference>
<dbReference type="PANTHER" id="PTHR45726:SF3">
    <property type="entry name" value="LEUKOTRIENE A-4 HYDROLASE"/>
    <property type="match status" value="1"/>
</dbReference>
<feature type="compositionally biased region" description="Low complexity" evidence="3">
    <location>
        <begin position="656"/>
        <end position="676"/>
    </location>
</feature>
<feature type="active site" description="Proton donor" evidence="1">
    <location>
        <position position="502"/>
    </location>
</feature>
<evidence type="ECO:0000256" key="4">
    <source>
        <dbReference type="SAM" id="SignalP"/>
    </source>
</evidence>
<keyword evidence="4" id="KW-0732">Signal</keyword>
<name>A0A9X2TEQ4_9BACT</name>
<dbReference type="InterPro" id="IPR034015">
    <property type="entry name" value="M1_LTA4H"/>
</dbReference>
<evidence type="ECO:0000256" key="3">
    <source>
        <dbReference type="SAM" id="MobiDB-lite"/>
    </source>
</evidence>
<reference evidence="6" key="1">
    <citation type="submission" date="2022-08" db="EMBL/GenBank/DDBJ databases">
        <title>Genomic Encyclopedia of Type Strains, Phase V (KMG-V): Genome sequencing to study the core and pangenomes of soil and plant-associated prokaryotes.</title>
        <authorList>
            <person name="Whitman W."/>
        </authorList>
    </citation>
    <scope>NUCLEOTIDE SEQUENCE</scope>
    <source>
        <strain evidence="6">0</strain>
    </source>
</reference>
<dbReference type="GO" id="GO:0008237">
    <property type="term" value="F:metallopeptidase activity"/>
    <property type="evidence" value="ECO:0007669"/>
    <property type="project" value="InterPro"/>
</dbReference>
<keyword evidence="2" id="KW-0862">Zinc</keyword>
<dbReference type="CDD" id="cd09604">
    <property type="entry name" value="M1_APN_like"/>
    <property type="match status" value="1"/>
</dbReference>
<evidence type="ECO:0000313" key="7">
    <source>
        <dbReference type="Proteomes" id="UP001155027"/>
    </source>
</evidence>
<dbReference type="GO" id="GO:0008270">
    <property type="term" value="F:zinc ion binding"/>
    <property type="evidence" value="ECO:0007669"/>
    <property type="project" value="InterPro"/>
</dbReference>
<dbReference type="PANTHER" id="PTHR45726">
    <property type="entry name" value="LEUKOTRIENE A-4 HYDROLASE"/>
    <property type="match status" value="1"/>
</dbReference>
<dbReference type="RefSeq" id="WP_259080523.1">
    <property type="nucleotide sequence ID" value="NZ_JANUAU010000006.1"/>
</dbReference>
<dbReference type="Proteomes" id="UP001155027">
    <property type="component" value="Unassembled WGS sequence"/>
</dbReference>
<evidence type="ECO:0000313" key="6">
    <source>
        <dbReference type="EMBL" id="MCS3678254.1"/>
    </source>
</evidence>
<evidence type="ECO:0000259" key="5">
    <source>
        <dbReference type="Pfam" id="PF01433"/>
    </source>
</evidence>
<dbReference type="Pfam" id="PF01433">
    <property type="entry name" value="Peptidase_M1"/>
    <property type="match status" value="1"/>
</dbReference>
<comment type="cofactor">
    <cofactor evidence="2">
        <name>Zn(2+)</name>
        <dbReference type="ChEBI" id="CHEBI:29105"/>
    </cofactor>
    <text evidence="2">Binds 1 zinc ion per subunit.</text>
</comment>
<feature type="binding site" evidence="2">
    <location>
        <position position="420"/>
    </location>
    <ligand>
        <name>Zn(2+)</name>
        <dbReference type="ChEBI" id="CHEBI:29105"/>
        <note>catalytic</note>
    </ligand>
</feature>
<feature type="domain" description="Peptidase M1 membrane alanine aminopeptidase" evidence="5">
    <location>
        <begin position="405"/>
        <end position="562"/>
    </location>
</feature>
<accession>A0A9X2TEQ4</accession>
<feature type="active site" description="Proton acceptor" evidence="1">
    <location>
        <position position="417"/>
    </location>
</feature>
<feature type="region of interest" description="Disordered" evidence="3">
    <location>
        <begin position="641"/>
        <end position="676"/>
    </location>
</feature>
<feature type="binding site" evidence="2">
    <location>
        <position position="416"/>
    </location>
    <ligand>
        <name>Zn(2+)</name>
        <dbReference type="ChEBI" id="CHEBI:29105"/>
        <note>catalytic</note>
    </ligand>
</feature>
<organism evidence="6 7">
    <name type="scientific">Salinibacter ruber</name>
    <dbReference type="NCBI Taxonomy" id="146919"/>
    <lineage>
        <taxon>Bacteria</taxon>
        <taxon>Pseudomonadati</taxon>
        <taxon>Rhodothermota</taxon>
        <taxon>Rhodothermia</taxon>
        <taxon>Rhodothermales</taxon>
        <taxon>Salinibacteraceae</taxon>
        <taxon>Salinibacter</taxon>
    </lineage>
</organism>
<gene>
    <name evidence="6" type="ORF">GGP71_002184</name>
</gene>
<dbReference type="AlphaFoldDB" id="A0A9X2TEQ4"/>
<feature type="binding site" evidence="2">
    <location>
        <position position="439"/>
    </location>
    <ligand>
        <name>Zn(2+)</name>
        <dbReference type="ChEBI" id="CHEBI:29105"/>
        <note>catalytic</note>
    </ligand>
</feature>